<keyword evidence="5" id="KW-1185">Reference proteome</keyword>
<accession>A0A1S6HRI8</accession>
<evidence type="ECO:0000256" key="3">
    <source>
        <dbReference type="SAM" id="SignalP"/>
    </source>
</evidence>
<dbReference type="Pfam" id="PF14559">
    <property type="entry name" value="TPR_19"/>
    <property type="match status" value="1"/>
</dbReference>
<dbReference type="PROSITE" id="PS51257">
    <property type="entry name" value="PROKAR_LIPOPROTEIN"/>
    <property type="match status" value="1"/>
</dbReference>
<dbReference type="InterPro" id="IPR019734">
    <property type="entry name" value="TPR_rpt"/>
</dbReference>
<dbReference type="EMBL" id="CP014782">
    <property type="protein sequence ID" value="AQS38111.1"/>
    <property type="molecule type" value="Genomic_DNA"/>
</dbReference>
<name>A0A1S6HRI8_9GAMM</name>
<feature type="chain" id="PRO_5010585754" evidence="3">
    <location>
        <begin position="22"/>
        <end position="238"/>
    </location>
</feature>
<dbReference type="PANTHER" id="PTHR45586">
    <property type="entry name" value="TPR REPEAT-CONTAINING PROTEIN PA4667"/>
    <property type="match status" value="1"/>
</dbReference>
<dbReference type="Pfam" id="PF13181">
    <property type="entry name" value="TPR_8"/>
    <property type="match status" value="1"/>
</dbReference>
<dbReference type="InterPro" id="IPR051012">
    <property type="entry name" value="CellSynth/LPSAsmb/PSIAsmb"/>
</dbReference>
<gene>
    <name evidence="4" type="ORF">Sps_02964</name>
</gene>
<protein>
    <submittedName>
        <fullName evidence="4">Flp pilus assembly protein TadD</fullName>
    </submittedName>
</protein>
<dbReference type="InterPro" id="IPR011990">
    <property type="entry name" value="TPR-like_helical_dom_sf"/>
</dbReference>
<keyword evidence="1" id="KW-0677">Repeat</keyword>
<reference evidence="4 5" key="1">
    <citation type="submission" date="2016-03" db="EMBL/GenBank/DDBJ databases">
        <title>Complete genome sequence of Shewanella psychrophila WP2, a deep sea bacterium isolated from west Pacific sediment.</title>
        <authorList>
            <person name="Xu G."/>
            <person name="Jian H."/>
        </authorList>
    </citation>
    <scope>NUCLEOTIDE SEQUENCE [LARGE SCALE GENOMIC DNA]</scope>
    <source>
        <strain evidence="4 5">WP2</strain>
    </source>
</reference>
<sequence>MRRYYLIPILLLSLLVGCTTTPEPHQVTVKELVAVGNHEGLIQHYKAELAKTPDSSAVMLNLAQAYYDNRDVESAHFYVEQLKSQQAHQPSLYFLSGSIAADSGQFDMAISEFRKAESLGYPDSSLFIKLGIALTNSGRYKEAEVEFNQARLKGHDDIAVKNNLAVLYLAQGQYLQAVELLTPIYRQHPDEKKLAFNLAISLFKEGSYREAHRLLADDYSAEQVSALFYSLRRGEDNL</sequence>
<evidence type="ECO:0000313" key="5">
    <source>
        <dbReference type="Proteomes" id="UP000189545"/>
    </source>
</evidence>
<dbReference type="KEGG" id="spsw:Sps_02964"/>
<feature type="signal peptide" evidence="3">
    <location>
        <begin position="1"/>
        <end position="21"/>
    </location>
</feature>
<proteinExistence type="predicted"/>
<dbReference type="Proteomes" id="UP000189545">
    <property type="component" value="Chromosome"/>
</dbReference>
<keyword evidence="2" id="KW-0802">TPR repeat</keyword>
<dbReference type="STRING" id="225848.Sps_02964"/>
<keyword evidence="3" id="KW-0732">Signal</keyword>
<evidence type="ECO:0000313" key="4">
    <source>
        <dbReference type="EMBL" id="AQS38111.1"/>
    </source>
</evidence>
<dbReference type="Gene3D" id="1.25.40.10">
    <property type="entry name" value="Tetratricopeptide repeat domain"/>
    <property type="match status" value="1"/>
</dbReference>
<evidence type="ECO:0000256" key="1">
    <source>
        <dbReference type="ARBA" id="ARBA00022737"/>
    </source>
</evidence>
<dbReference type="SUPFAM" id="SSF48452">
    <property type="entry name" value="TPR-like"/>
    <property type="match status" value="2"/>
</dbReference>
<dbReference type="OrthoDB" id="6260771at2"/>
<dbReference type="RefSeq" id="WP_077753200.1">
    <property type="nucleotide sequence ID" value="NZ_CP014782.1"/>
</dbReference>
<organism evidence="4 5">
    <name type="scientific">Shewanella psychrophila</name>
    <dbReference type="NCBI Taxonomy" id="225848"/>
    <lineage>
        <taxon>Bacteria</taxon>
        <taxon>Pseudomonadati</taxon>
        <taxon>Pseudomonadota</taxon>
        <taxon>Gammaproteobacteria</taxon>
        <taxon>Alteromonadales</taxon>
        <taxon>Shewanellaceae</taxon>
        <taxon>Shewanella</taxon>
    </lineage>
</organism>
<evidence type="ECO:0000256" key="2">
    <source>
        <dbReference type="ARBA" id="ARBA00022803"/>
    </source>
</evidence>
<dbReference type="PANTHER" id="PTHR45586:SF1">
    <property type="entry name" value="LIPOPOLYSACCHARIDE ASSEMBLY PROTEIN B"/>
    <property type="match status" value="1"/>
</dbReference>
<dbReference type="AlphaFoldDB" id="A0A1S6HRI8"/>